<feature type="DNA-binding region" description="H-T-H motif" evidence="4">
    <location>
        <begin position="42"/>
        <end position="61"/>
    </location>
</feature>
<dbReference type="Proteomes" id="UP000069205">
    <property type="component" value="Chromosome"/>
</dbReference>
<dbReference type="AlphaFoldDB" id="A0A0K2GH27"/>
<protein>
    <recommendedName>
        <fullName evidence="5">HTH tetR-type domain-containing protein</fullName>
    </recommendedName>
</protein>
<keyword evidence="7" id="KW-1185">Reference proteome</keyword>
<evidence type="ECO:0000259" key="5">
    <source>
        <dbReference type="PROSITE" id="PS50977"/>
    </source>
</evidence>
<name>A0A0K2GH27_NITMO</name>
<dbReference type="SUPFAM" id="SSF46689">
    <property type="entry name" value="Homeodomain-like"/>
    <property type="match status" value="1"/>
</dbReference>
<proteinExistence type="predicted"/>
<evidence type="ECO:0000256" key="3">
    <source>
        <dbReference type="ARBA" id="ARBA00023163"/>
    </source>
</evidence>
<evidence type="ECO:0000313" key="7">
    <source>
        <dbReference type="Proteomes" id="UP000069205"/>
    </source>
</evidence>
<dbReference type="PATRIC" id="fig|42253.5.peg.3822"/>
<dbReference type="STRING" id="42253.NITMOv2_3878"/>
<reference evidence="6 7" key="1">
    <citation type="journal article" date="2015" name="Proc. Natl. Acad. Sci. U.S.A.">
        <title>Expanded metabolic versatility of ubiquitous nitrite-oxidizing bacteria from the genus Nitrospira.</title>
        <authorList>
            <person name="Koch H."/>
            <person name="Lucker S."/>
            <person name="Albertsen M."/>
            <person name="Kitzinger K."/>
            <person name="Herbold C."/>
            <person name="Spieck E."/>
            <person name="Nielsen P.H."/>
            <person name="Wagner M."/>
            <person name="Daims H."/>
        </authorList>
    </citation>
    <scope>NUCLEOTIDE SEQUENCE [LARGE SCALE GENOMIC DNA]</scope>
    <source>
        <strain evidence="6 7">NSP M-1</strain>
    </source>
</reference>
<dbReference type="OrthoDB" id="9816431at2"/>
<evidence type="ECO:0000313" key="6">
    <source>
        <dbReference type="EMBL" id="ALA60265.1"/>
    </source>
</evidence>
<dbReference type="PROSITE" id="PS50977">
    <property type="entry name" value="HTH_TETR_2"/>
    <property type="match status" value="1"/>
</dbReference>
<dbReference type="EMBL" id="CP011801">
    <property type="protein sequence ID" value="ALA60265.1"/>
    <property type="molecule type" value="Genomic_DNA"/>
</dbReference>
<dbReference type="GO" id="GO:0000976">
    <property type="term" value="F:transcription cis-regulatory region binding"/>
    <property type="evidence" value="ECO:0007669"/>
    <property type="project" value="TreeGrafter"/>
</dbReference>
<sequence length="209" mass="23188">MRGVKPAARPLTRVAKRREKTRRALLDVALGLFYEKGIYWTKIEDITERADIGKGTFYQYFDTKEQLLAELLREGLELLLARMKAAVSSANGAGLVPVVVESRLAFFLDYPAYLLLFHQVRGLLQLQTAVSKELRDIYNIHLDQLAQLLKPALQGRGKGGTSARDLAVALAAFTSGLLTYHLVLGSVDEVKHRRAAIADQIEQGLSALI</sequence>
<evidence type="ECO:0000256" key="4">
    <source>
        <dbReference type="PROSITE-ProRule" id="PRU00335"/>
    </source>
</evidence>
<evidence type="ECO:0000256" key="2">
    <source>
        <dbReference type="ARBA" id="ARBA00023125"/>
    </source>
</evidence>
<organism evidence="6 7">
    <name type="scientific">Nitrospira moscoviensis</name>
    <dbReference type="NCBI Taxonomy" id="42253"/>
    <lineage>
        <taxon>Bacteria</taxon>
        <taxon>Pseudomonadati</taxon>
        <taxon>Nitrospirota</taxon>
        <taxon>Nitrospiria</taxon>
        <taxon>Nitrospirales</taxon>
        <taxon>Nitrospiraceae</taxon>
        <taxon>Nitrospira</taxon>
    </lineage>
</organism>
<dbReference type="InterPro" id="IPR050109">
    <property type="entry name" value="HTH-type_TetR-like_transc_reg"/>
</dbReference>
<keyword evidence="1" id="KW-0805">Transcription regulation</keyword>
<dbReference type="InterPro" id="IPR001647">
    <property type="entry name" value="HTH_TetR"/>
</dbReference>
<dbReference type="KEGG" id="nmv:NITMOv2_3878"/>
<accession>A0A0K2GH27</accession>
<evidence type="ECO:0000256" key="1">
    <source>
        <dbReference type="ARBA" id="ARBA00023015"/>
    </source>
</evidence>
<dbReference type="PANTHER" id="PTHR30055">
    <property type="entry name" value="HTH-TYPE TRANSCRIPTIONAL REGULATOR RUTR"/>
    <property type="match status" value="1"/>
</dbReference>
<dbReference type="GO" id="GO:0003700">
    <property type="term" value="F:DNA-binding transcription factor activity"/>
    <property type="evidence" value="ECO:0007669"/>
    <property type="project" value="TreeGrafter"/>
</dbReference>
<gene>
    <name evidence="6" type="ORF">NITMOv2_3878</name>
</gene>
<dbReference type="RefSeq" id="WP_053381147.1">
    <property type="nucleotide sequence ID" value="NZ_CP011801.1"/>
</dbReference>
<dbReference type="Pfam" id="PF00440">
    <property type="entry name" value="TetR_N"/>
    <property type="match status" value="1"/>
</dbReference>
<dbReference type="Gene3D" id="1.10.357.10">
    <property type="entry name" value="Tetracycline Repressor, domain 2"/>
    <property type="match status" value="1"/>
</dbReference>
<dbReference type="PRINTS" id="PR00455">
    <property type="entry name" value="HTHTETR"/>
</dbReference>
<dbReference type="InterPro" id="IPR009057">
    <property type="entry name" value="Homeodomain-like_sf"/>
</dbReference>
<keyword evidence="3" id="KW-0804">Transcription</keyword>
<feature type="domain" description="HTH tetR-type" evidence="5">
    <location>
        <begin position="19"/>
        <end position="79"/>
    </location>
</feature>
<keyword evidence="2 4" id="KW-0238">DNA-binding</keyword>
<dbReference type="PANTHER" id="PTHR30055:SF234">
    <property type="entry name" value="HTH-TYPE TRANSCRIPTIONAL REGULATOR BETI"/>
    <property type="match status" value="1"/>
</dbReference>